<feature type="non-terminal residue" evidence="2">
    <location>
        <position position="1"/>
    </location>
</feature>
<feature type="region of interest" description="Disordered" evidence="1">
    <location>
        <begin position="1"/>
        <end position="20"/>
    </location>
</feature>
<name>A0A371H9K5_MUCPR</name>
<dbReference type="AlphaFoldDB" id="A0A371H9K5"/>
<protein>
    <submittedName>
        <fullName evidence="2">Uncharacterized protein</fullName>
    </submittedName>
</protein>
<comment type="caution">
    <text evidence="2">The sequence shown here is derived from an EMBL/GenBank/DDBJ whole genome shotgun (WGS) entry which is preliminary data.</text>
</comment>
<organism evidence="2 3">
    <name type="scientific">Mucuna pruriens</name>
    <name type="common">Velvet bean</name>
    <name type="synonym">Dolichos pruriens</name>
    <dbReference type="NCBI Taxonomy" id="157652"/>
    <lineage>
        <taxon>Eukaryota</taxon>
        <taxon>Viridiplantae</taxon>
        <taxon>Streptophyta</taxon>
        <taxon>Embryophyta</taxon>
        <taxon>Tracheophyta</taxon>
        <taxon>Spermatophyta</taxon>
        <taxon>Magnoliopsida</taxon>
        <taxon>eudicotyledons</taxon>
        <taxon>Gunneridae</taxon>
        <taxon>Pentapetalae</taxon>
        <taxon>rosids</taxon>
        <taxon>fabids</taxon>
        <taxon>Fabales</taxon>
        <taxon>Fabaceae</taxon>
        <taxon>Papilionoideae</taxon>
        <taxon>50 kb inversion clade</taxon>
        <taxon>NPAAA clade</taxon>
        <taxon>indigoferoid/millettioid clade</taxon>
        <taxon>Phaseoleae</taxon>
        <taxon>Mucuna</taxon>
    </lineage>
</organism>
<accession>A0A371H9K5</accession>
<proteinExistence type="predicted"/>
<dbReference type="Proteomes" id="UP000257109">
    <property type="component" value="Unassembled WGS sequence"/>
</dbReference>
<sequence>MAKVQGKANDGKIDNHPRVNMLNQERSKERRCFRLPTESGTSVRFGQCDKDKKRTNWRRFEEIRYLASTACTVLRFRFRLHLGISEFIVYFIQDILCIKHSIFDSNKPCFHTWISELLLFCIINQNIDGQQLDVQLVQQNLIQFSTSKEVQNLRRR</sequence>
<evidence type="ECO:0000256" key="1">
    <source>
        <dbReference type="SAM" id="MobiDB-lite"/>
    </source>
</evidence>
<reference evidence="2" key="1">
    <citation type="submission" date="2018-05" db="EMBL/GenBank/DDBJ databases">
        <title>Draft genome of Mucuna pruriens seed.</title>
        <authorList>
            <person name="Nnadi N.E."/>
            <person name="Vos R."/>
            <person name="Hasami M.H."/>
            <person name="Devisetty U.K."/>
            <person name="Aguiy J.C."/>
        </authorList>
    </citation>
    <scope>NUCLEOTIDE SEQUENCE [LARGE SCALE GENOMIC DNA]</scope>
    <source>
        <strain evidence="2">JCA_2017</strain>
    </source>
</reference>
<evidence type="ECO:0000313" key="2">
    <source>
        <dbReference type="EMBL" id="RDX99455.1"/>
    </source>
</evidence>
<keyword evidence="3" id="KW-1185">Reference proteome</keyword>
<evidence type="ECO:0000313" key="3">
    <source>
        <dbReference type="Proteomes" id="UP000257109"/>
    </source>
</evidence>
<gene>
    <name evidence="2" type="ORF">CR513_17487</name>
</gene>
<dbReference type="EMBL" id="QJKJ01003226">
    <property type="protein sequence ID" value="RDX99455.1"/>
    <property type="molecule type" value="Genomic_DNA"/>
</dbReference>